<dbReference type="InterPro" id="IPR006885">
    <property type="entry name" value="NADH_UbQ_FeS_4_mit-like"/>
</dbReference>
<dbReference type="STRING" id="240159.A0A4U5U7Y9"/>
<keyword evidence="3" id="KW-1185">Reference proteome</keyword>
<dbReference type="PANTHER" id="PTHR12219">
    <property type="entry name" value="NADH-UBIQUINONE OXIDOREDUCTASE"/>
    <property type="match status" value="1"/>
</dbReference>
<dbReference type="EMBL" id="CM014081">
    <property type="protein sequence ID" value="TKS69861.1"/>
    <property type="molecule type" value="Genomic_DNA"/>
</dbReference>
<dbReference type="Proteomes" id="UP000298787">
    <property type="component" value="Chromosome 4"/>
</dbReference>
<dbReference type="PANTHER" id="PTHR12219:SF17">
    <property type="entry name" value="WD REPEAT-CONTAINING PROTEIN 93"/>
    <property type="match status" value="1"/>
</dbReference>
<feature type="region of interest" description="Disordered" evidence="1">
    <location>
        <begin position="1"/>
        <end position="24"/>
    </location>
</feature>
<dbReference type="InterPro" id="IPR015943">
    <property type="entry name" value="WD40/YVTN_repeat-like_dom_sf"/>
</dbReference>
<reference evidence="2 3" key="1">
    <citation type="submission" date="2019-01" db="EMBL/GenBank/DDBJ databases">
        <title>Genome Assembly of Collichthys lucidus.</title>
        <authorList>
            <person name="Cai M."/>
            <person name="Xiao S."/>
        </authorList>
    </citation>
    <scope>NUCLEOTIDE SEQUENCE [LARGE SCALE GENOMIC DNA]</scope>
    <source>
        <strain evidence="2">JT15FE1705JMU</strain>
        <tissue evidence="2">Muscle</tissue>
    </source>
</reference>
<evidence type="ECO:0000256" key="1">
    <source>
        <dbReference type="SAM" id="MobiDB-lite"/>
    </source>
</evidence>
<organism evidence="2 3">
    <name type="scientific">Collichthys lucidus</name>
    <name type="common">Big head croaker</name>
    <name type="synonym">Sciaena lucida</name>
    <dbReference type="NCBI Taxonomy" id="240159"/>
    <lineage>
        <taxon>Eukaryota</taxon>
        <taxon>Metazoa</taxon>
        <taxon>Chordata</taxon>
        <taxon>Craniata</taxon>
        <taxon>Vertebrata</taxon>
        <taxon>Euteleostomi</taxon>
        <taxon>Actinopterygii</taxon>
        <taxon>Neopterygii</taxon>
        <taxon>Teleostei</taxon>
        <taxon>Neoteleostei</taxon>
        <taxon>Acanthomorphata</taxon>
        <taxon>Eupercaria</taxon>
        <taxon>Sciaenidae</taxon>
        <taxon>Collichthys</taxon>
    </lineage>
</organism>
<dbReference type="AlphaFoldDB" id="A0A4U5U7Y9"/>
<dbReference type="Pfam" id="PF21030">
    <property type="entry name" value="WDR93"/>
    <property type="match status" value="1"/>
</dbReference>
<name>A0A4U5U7Y9_COLLU</name>
<dbReference type="SUPFAM" id="SSF50978">
    <property type="entry name" value="WD40 repeat-like"/>
    <property type="match status" value="2"/>
</dbReference>
<gene>
    <name evidence="2" type="ORF">D9C73_003928</name>
</gene>
<proteinExistence type="predicted"/>
<protein>
    <submittedName>
        <fullName evidence="2">WD repeat-containing protein 93</fullName>
    </submittedName>
</protein>
<dbReference type="InterPro" id="IPR036322">
    <property type="entry name" value="WD40_repeat_dom_sf"/>
</dbReference>
<dbReference type="Gene3D" id="2.130.10.10">
    <property type="entry name" value="YVTN repeat-like/Quinoprotein amine dehydrogenase"/>
    <property type="match status" value="1"/>
</dbReference>
<evidence type="ECO:0000313" key="2">
    <source>
        <dbReference type="EMBL" id="TKS69861.1"/>
    </source>
</evidence>
<sequence>MSTYSRKSSPDLEMTTAYSTETSRKTIPTLEPSAATQLPESTSCLTCSDDGRYLGLGHSQGLAVWDASSLICAAEWLEDRLEITFIQMTRMAETGYLLATVDDMGVARVFAYHCEGIHLLSVINIMENINKRSICLTFDLSAGGDYGAASIRCNGVLCLEIYHFPTEAWLKELDLALSQKQDSNSSGDVGVKWSPVSLLIKIKPPKIPAGTALDGPLEVLQMTDFLTHCLALDEDISSTHQQEEQCLDTDAGKTKETNNSPRCCTHHFLLPCGQFPSDSKSKSQPGLPVVVCVWWSGSHNLLQYLLQRAPKKKTDVEPMPDMLWPHAKEILCSAVSRCTRYIALGLDDGVVCVWDRQSGSPLSVVLVSAADSAFSRMQFVDFSPVSANDFQTFTTAKVCLFVVCKSGAIHTVTTGRGTQSCTKQVAERPKHSRALPTVITSVPFLQSLSLVVQRNGNMLLQDVINQTTVCFLIPPTTHLIATPCNPVYALNTKQQTLFIKAGDLDPSCTVSSEEESQSQLFMFSFGESDIFKQYISLPDTPRQLQTLSGATLEETCDVSLQQRALSVDERNKARAETWKQLQETAVMVQQRAERYKRAAVN</sequence>
<dbReference type="InterPro" id="IPR049547">
    <property type="entry name" value="WDR93_beta-prop"/>
</dbReference>
<evidence type="ECO:0000313" key="3">
    <source>
        <dbReference type="Proteomes" id="UP000298787"/>
    </source>
</evidence>
<accession>A0A4U5U7Y9</accession>
<dbReference type="GO" id="GO:0022900">
    <property type="term" value="P:electron transport chain"/>
    <property type="evidence" value="ECO:0007669"/>
    <property type="project" value="InterPro"/>
</dbReference>